<reference evidence="6" key="1">
    <citation type="journal article" date="2017" name="Nat. Microbiol.">
        <title>Global analysis of biosynthetic gene clusters reveals vast potential of secondary metabolite production in Penicillium species.</title>
        <authorList>
            <person name="Nielsen J.C."/>
            <person name="Grijseels S."/>
            <person name="Prigent S."/>
            <person name="Ji B."/>
            <person name="Dainat J."/>
            <person name="Nielsen K.F."/>
            <person name="Frisvad J.C."/>
            <person name="Workman M."/>
            <person name="Nielsen J."/>
        </authorList>
    </citation>
    <scope>NUCLEOTIDE SEQUENCE [LARGE SCALE GENOMIC DNA]</scope>
    <source>
        <strain evidence="6">IBT 14082</strain>
    </source>
</reference>
<protein>
    <recommendedName>
        <fullName evidence="4">GS catalytic domain-containing protein</fullName>
    </recommendedName>
</protein>
<dbReference type="SUPFAM" id="SSF55931">
    <property type="entry name" value="Glutamine synthetase/guanido kinase"/>
    <property type="match status" value="1"/>
</dbReference>
<name>A0A1V6SAC3_9EURO</name>
<evidence type="ECO:0000256" key="2">
    <source>
        <dbReference type="PROSITE-ProRule" id="PRU01331"/>
    </source>
</evidence>
<evidence type="ECO:0000313" key="6">
    <source>
        <dbReference type="Proteomes" id="UP000191342"/>
    </source>
</evidence>
<dbReference type="Proteomes" id="UP000191342">
    <property type="component" value="Unassembled WGS sequence"/>
</dbReference>
<keyword evidence="6" id="KW-1185">Reference proteome</keyword>
<comment type="caution">
    <text evidence="5">The sequence shown here is derived from an EMBL/GenBank/DDBJ whole genome shotgun (WGS) entry which is preliminary data.</text>
</comment>
<comment type="similarity">
    <text evidence="2 3">Belongs to the glutamine synthetase family.</text>
</comment>
<dbReference type="EMBL" id="MLQL01000081">
    <property type="protein sequence ID" value="OQE10710.1"/>
    <property type="molecule type" value="Genomic_DNA"/>
</dbReference>
<organism evidence="5 6">
    <name type="scientific">Penicillium flavigenum</name>
    <dbReference type="NCBI Taxonomy" id="254877"/>
    <lineage>
        <taxon>Eukaryota</taxon>
        <taxon>Fungi</taxon>
        <taxon>Dikarya</taxon>
        <taxon>Ascomycota</taxon>
        <taxon>Pezizomycotina</taxon>
        <taxon>Eurotiomycetes</taxon>
        <taxon>Eurotiomycetidae</taxon>
        <taxon>Eurotiales</taxon>
        <taxon>Aspergillaceae</taxon>
        <taxon>Penicillium</taxon>
    </lineage>
</organism>
<dbReference type="STRING" id="254877.A0A1V6SAC3"/>
<dbReference type="Gene3D" id="3.30.590.10">
    <property type="entry name" value="Glutamine synthetase/guanido kinase, catalytic domain"/>
    <property type="match status" value="1"/>
</dbReference>
<dbReference type="Pfam" id="PF00120">
    <property type="entry name" value="Gln-synt_C"/>
    <property type="match status" value="1"/>
</dbReference>
<keyword evidence="1" id="KW-0436">Ligase</keyword>
<dbReference type="OrthoDB" id="77835at2759"/>
<dbReference type="GO" id="GO:0004356">
    <property type="term" value="F:glutamine synthetase activity"/>
    <property type="evidence" value="ECO:0007669"/>
    <property type="project" value="InterPro"/>
</dbReference>
<proteinExistence type="inferred from homology"/>
<evidence type="ECO:0000256" key="3">
    <source>
        <dbReference type="RuleBase" id="RU000384"/>
    </source>
</evidence>
<dbReference type="InterPro" id="IPR008146">
    <property type="entry name" value="Gln_synth_cat_dom"/>
</dbReference>
<gene>
    <name evidence="5" type="ORF">PENFLA_c081G00855</name>
</gene>
<evidence type="ECO:0000313" key="5">
    <source>
        <dbReference type="EMBL" id="OQE10710.1"/>
    </source>
</evidence>
<accession>A0A1V6SAC3</accession>
<feature type="domain" description="GS catalytic" evidence="4">
    <location>
        <begin position="1"/>
        <end position="282"/>
    </location>
</feature>
<dbReference type="AlphaFoldDB" id="A0A1V6SAC3"/>
<dbReference type="PROSITE" id="PS51987">
    <property type="entry name" value="GS_CATALYTIC"/>
    <property type="match status" value="1"/>
</dbReference>
<dbReference type="PANTHER" id="PTHR43785">
    <property type="entry name" value="GAMMA-GLUTAMYLPUTRESCINE SYNTHETASE"/>
    <property type="match status" value="1"/>
</dbReference>
<evidence type="ECO:0000259" key="4">
    <source>
        <dbReference type="PROSITE" id="PS51987"/>
    </source>
</evidence>
<sequence length="282" mass="31151">MVRNIANDLAAADYQAFAGVEFEFMNFETPPKDGYNALAARRNLAAFLRDNAPATLRTLTDGMFGYSVTRPTASRDYFFDIIGRSMEFGCPLGGWHTESGPGVIEGALKVCDFVDMADRVTMFKFLARSLGTIHGVTPCFMAKPFSGLSGNSGHIHISLADMNEQNLFAPADPDTNAPWSDVENLSHLGRHFLAAPTVNSYKRLVENYWAPVHLSWGLEDRTASIRLIAPPTCKPQAIRFEVRVPGADLHPHYTLSAFVSAGWRGVQKKLELRIPPLTSKYP</sequence>
<dbReference type="SMART" id="SM01230">
    <property type="entry name" value="Gln-synt_C"/>
    <property type="match status" value="1"/>
</dbReference>
<evidence type="ECO:0000256" key="1">
    <source>
        <dbReference type="ARBA" id="ARBA00022598"/>
    </source>
</evidence>
<dbReference type="InterPro" id="IPR014746">
    <property type="entry name" value="Gln_synth/guanido_kin_cat_dom"/>
</dbReference>
<dbReference type="PANTHER" id="PTHR43785:SF12">
    <property type="entry name" value="TYPE-1 GLUTAMINE SYNTHETASE 2"/>
    <property type="match status" value="1"/>
</dbReference>